<dbReference type="EMBL" id="WVBC01000044">
    <property type="protein sequence ID" value="NKT81947.1"/>
    <property type="molecule type" value="Genomic_DNA"/>
</dbReference>
<protein>
    <submittedName>
        <fullName evidence="1">Uncharacterized protein</fullName>
    </submittedName>
</protein>
<sequence>MKEVARILITQQHRNQADVAREFHVDKSTISRRWTPFVAAAKAEGFTVPPLPRPILAEARTQQIRELQPA</sequence>
<accession>A0A9Q5F3D7</accession>
<organism evidence="1 2">
    <name type="scientific">Rhodococcus hoagii</name>
    <name type="common">Corynebacterium equii</name>
    <dbReference type="NCBI Taxonomy" id="43767"/>
    <lineage>
        <taxon>Bacteria</taxon>
        <taxon>Bacillati</taxon>
        <taxon>Actinomycetota</taxon>
        <taxon>Actinomycetes</taxon>
        <taxon>Mycobacteriales</taxon>
        <taxon>Nocardiaceae</taxon>
        <taxon>Prescottella</taxon>
    </lineage>
</organism>
<dbReference type="AlphaFoldDB" id="A0A9Q5F3D7"/>
<evidence type="ECO:0000313" key="2">
    <source>
        <dbReference type="Proteomes" id="UP000603463"/>
    </source>
</evidence>
<comment type="caution">
    <text evidence="1">The sequence shown here is derived from an EMBL/GenBank/DDBJ whole genome shotgun (WGS) entry which is preliminary data.</text>
</comment>
<evidence type="ECO:0000313" key="1">
    <source>
        <dbReference type="EMBL" id="NKT81947.1"/>
    </source>
</evidence>
<dbReference type="Proteomes" id="UP000603463">
    <property type="component" value="Unassembled WGS sequence"/>
</dbReference>
<proteinExistence type="predicted"/>
<reference evidence="1" key="1">
    <citation type="journal article" date="2020" name="Environ. Microbiol.">
        <title>The novel and transferable erm(51) gene confers Macrolides, Lincosamides, and Streptogramins B (MLSB) resistance to clonal Rhodococcus equi in the environment.</title>
        <authorList>
            <person name="Huber L."/>
            <person name="Giguere S."/>
            <person name="Slovis N.M."/>
            <person name="Alvarez-Narvaez S."/>
            <person name="Hart K.A."/>
            <person name="Greiter M."/>
            <person name="Morris E.R.A."/>
            <person name="Cohen N.D."/>
        </authorList>
    </citation>
    <scope>NUCLEOTIDE SEQUENCE</scope>
    <source>
        <strain evidence="1">Lh_116_1</strain>
    </source>
</reference>
<gene>
    <name evidence="1" type="ORF">GS882_28395</name>
</gene>
<name>A0A9Q5F3D7_RHOHA</name>